<evidence type="ECO:0000256" key="4">
    <source>
        <dbReference type="ARBA" id="ARBA00010617"/>
    </source>
</evidence>
<proteinExistence type="inferred from homology"/>
<evidence type="ECO:0000256" key="5">
    <source>
        <dbReference type="ARBA" id="ARBA00022617"/>
    </source>
</evidence>
<keyword evidence="17" id="KW-1185">Reference proteome</keyword>
<sequence length="292" mass="32960">MDPASSSTQNDEITHLTIDVIAVSVFGINGRTIQDPKSIFSQMCHRLSDFNLLRTVKIIFSMNFPWLTDLIGMEVMDGARKGVLKGVGADELSSFEKEAQLSEGVKGKNNYLDDDTIAHAQLIAFFFAGFTTTASIVTFAAYALAAHPEVQEKLREEVDKKLFKDGDDKEIDYDELNKLTYLDMFISEVLRKFPPLGRLERKCVKEYHDPESGPEIKAKRNPYCYMPWGMGPRNCIGMRFAKIQVQSAIVRLVHSFNLETTENTPLPMKAKAMGFAIQPPDNLELKLTPRRK</sequence>
<dbReference type="EMBL" id="LJIJ01000709">
    <property type="protein sequence ID" value="ODM95126.1"/>
    <property type="molecule type" value="Genomic_DNA"/>
</dbReference>
<keyword evidence="15" id="KW-1133">Transmembrane helix</keyword>
<keyword evidence="12 15" id="KW-0472">Membrane</keyword>
<dbReference type="PRINTS" id="PR00385">
    <property type="entry name" value="P450"/>
</dbReference>
<dbReference type="InterPro" id="IPR036396">
    <property type="entry name" value="Cyt_P450_sf"/>
</dbReference>
<dbReference type="PRINTS" id="PR00463">
    <property type="entry name" value="EP450I"/>
</dbReference>
<dbReference type="GO" id="GO:0020037">
    <property type="term" value="F:heme binding"/>
    <property type="evidence" value="ECO:0007669"/>
    <property type="project" value="InterPro"/>
</dbReference>
<dbReference type="PANTHER" id="PTHR24292">
    <property type="entry name" value="CYTOCHROME P450"/>
    <property type="match status" value="1"/>
</dbReference>
<dbReference type="Pfam" id="PF00067">
    <property type="entry name" value="p450"/>
    <property type="match status" value="2"/>
</dbReference>
<name>A0A1D2MQ28_ORCCI</name>
<comment type="caution">
    <text evidence="16">The sequence shown here is derived from an EMBL/GenBank/DDBJ whole genome shotgun (WGS) entry which is preliminary data.</text>
</comment>
<dbReference type="GO" id="GO:0005789">
    <property type="term" value="C:endoplasmic reticulum membrane"/>
    <property type="evidence" value="ECO:0007669"/>
    <property type="project" value="UniProtKB-SubCell"/>
</dbReference>
<keyword evidence="9 14" id="KW-0560">Oxidoreductase</keyword>
<dbReference type="InterPro" id="IPR001128">
    <property type="entry name" value="Cyt_P450"/>
</dbReference>
<keyword evidence="5 13" id="KW-0349">Heme</keyword>
<evidence type="ECO:0000313" key="16">
    <source>
        <dbReference type="EMBL" id="ODM95126.1"/>
    </source>
</evidence>
<protein>
    <submittedName>
        <fullName evidence="16">Cytochrome P450 9e2</fullName>
    </submittedName>
</protein>
<gene>
    <name evidence="16" type="ORF">Ocin01_11570</name>
</gene>
<dbReference type="PROSITE" id="PS00086">
    <property type="entry name" value="CYTOCHROME_P450"/>
    <property type="match status" value="1"/>
</dbReference>
<evidence type="ECO:0000256" key="3">
    <source>
        <dbReference type="ARBA" id="ARBA00004406"/>
    </source>
</evidence>
<keyword evidence="10 13" id="KW-0408">Iron</keyword>
<evidence type="ECO:0000256" key="11">
    <source>
        <dbReference type="ARBA" id="ARBA00023033"/>
    </source>
</evidence>
<evidence type="ECO:0000256" key="14">
    <source>
        <dbReference type="RuleBase" id="RU000461"/>
    </source>
</evidence>
<evidence type="ECO:0000256" key="7">
    <source>
        <dbReference type="ARBA" id="ARBA00022824"/>
    </source>
</evidence>
<comment type="cofactor">
    <cofactor evidence="1 13">
        <name>heme</name>
        <dbReference type="ChEBI" id="CHEBI:30413"/>
    </cofactor>
</comment>
<dbReference type="InterPro" id="IPR017972">
    <property type="entry name" value="Cyt_P450_CS"/>
</dbReference>
<evidence type="ECO:0000256" key="15">
    <source>
        <dbReference type="SAM" id="Phobius"/>
    </source>
</evidence>
<comment type="subcellular location">
    <subcellularLocation>
        <location evidence="3">Endoplasmic reticulum membrane</location>
        <topology evidence="3">Peripheral membrane protein</topology>
    </subcellularLocation>
    <subcellularLocation>
        <location evidence="2">Microsome membrane</location>
        <topology evidence="2">Peripheral membrane protein</topology>
    </subcellularLocation>
</comment>
<evidence type="ECO:0000256" key="8">
    <source>
        <dbReference type="ARBA" id="ARBA00022848"/>
    </source>
</evidence>
<dbReference type="SUPFAM" id="SSF48264">
    <property type="entry name" value="Cytochrome P450"/>
    <property type="match status" value="1"/>
</dbReference>
<keyword evidence="15" id="KW-0812">Transmembrane</keyword>
<dbReference type="Gene3D" id="1.10.630.10">
    <property type="entry name" value="Cytochrome P450"/>
    <property type="match status" value="1"/>
</dbReference>
<dbReference type="STRING" id="48709.A0A1D2MQ28"/>
<dbReference type="Proteomes" id="UP000094527">
    <property type="component" value="Unassembled WGS sequence"/>
</dbReference>
<reference evidence="16 17" key="1">
    <citation type="journal article" date="2016" name="Genome Biol. Evol.">
        <title>Gene Family Evolution Reflects Adaptation to Soil Environmental Stressors in the Genome of the Collembolan Orchesella cincta.</title>
        <authorList>
            <person name="Faddeeva-Vakhrusheva A."/>
            <person name="Derks M.F."/>
            <person name="Anvar S.Y."/>
            <person name="Agamennone V."/>
            <person name="Suring W."/>
            <person name="Smit S."/>
            <person name="van Straalen N.M."/>
            <person name="Roelofs D."/>
        </authorList>
    </citation>
    <scope>NUCLEOTIDE SEQUENCE [LARGE SCALE GENOMIC DNA]</scope>
    <source>
        <tissue evidence="16">Mixed pool</tissue>
    </source>
</reference>
<evidence type="ECO:0000256" key="6">
    <source>
        <dbReference type="ARBA" id="ARBA00022723"/>
    </source>
</evidence>
<dbReference type="GO" id="GO:0004497">
    <property type="term" value="F:monooxygenase activity"/>
    <property type="evidence" value="ECO:0007669"/>
    <property type="project" value="UniProtKB-KW"/>
</dbReference>
<evidence type="ECO:0000256" key="2">
    <source>
        <dbReference type="ARBA" id="ARBA00004174"/>
    </source>
</evidence>
<dbReference type="AlphaFoldDB" id="A0A1D2MQ28"/>
<accession>A0A1D2MQ28</accession>
<feature type="binding site" description="axial binding residue" evidence="13">
    <location>
        <position position="235"/>
    </location>
    <ligand>
        <name>heme</name>
        <dbReference type="ChEBI" id="CHEBI:30413"/>
    </ligand>
    <ligandPart>
        <name>Fe</name>
        <dbReference type="ChEBI" id="CHEBI:18248"/>
    </ligandPart>
</feature>
<keyword evidence="8" id="KW-0492">Microsome</keyword>
<evidence type="ECO:0000313" key="17">
    <source>
        <dbReference type="Proteomes" id="UP000094527"/>
    </source>
</evidence>
<evidence type="ECO:0000256" key="9">
    <source>
        <dbReference type="ARBA" id="ARBA00023002"/>
    </source>
</evidence>
<evidence type="ECO:0000256" key="1">
    <source>
        <dbReference type="ARBA" id="ARBA00001971"/>
    </source>
</evidence>
<dbReference type="GO" id="GO:0016705">
    <property type="term" value="F:oxidoreductase activity, acting on paired donors, with incorporation or reduction of molecular oxygen"/>
    <property type="evidence" value="ECO:0007669"/>
    <property type="project" value="InterPro"/>
</dbReference>
<feature type="transmembrane region" description="Helical" evidence="15">
    <location>
        <begin position="122"/>
        <end position="145"/>
    </location>
</feature>
<dbReference type="GO" id="GO:0005506">
    <property type="term" value="F:iron ion binding"/>
    <property type="evidence" value="ECO:0007669"/>
    <property type="project" value="InterPro"/>
</dbReference>
<dbReference type="InterPro" id="IPR050476">
    <property type="entry name" value="Insect_CytP450_Detox"/>
</dbReference>
<keyword evidence="7" id="KW-0256">Endoplasmic reticulum</keyword>
<dbReference type="OrthoDB" id="2789670at2759"/>
<dbReference type="PANTHER" id="PTHR24292:SF54">
    <property type="entry name" value="CYP9F3-RELATED"/>
    <property type="match status" value="1"/>
</dbReference>
<keyword evidence="11 14" id="KW-0503">Monooxygenase</keyword>
<evidence type="ECO:0000256" key="10">
    <source>
        <dbReference type="ARBA" id="ARBA00023004"/>
    </source>
</evidence>
<dbReference type="InterPro" id="IPR002401">
    <property type="entry name" value="Cyt_P450_E_grp-I"/>
</dbReference>
<organism evidence="16 17">
    <name type="scientific">Orchesella cincta</name>
    <name type="common">Springtail</name>
    <name type="synonym">Podura cincta</name>
    <dbReference type="NCBI Taxonomy" id="48709"/>
    <lineage>
        <taxon>Eukaryota</taxon>
        <taxon>Metazoa</taxon>
        <taxon>Ecdysozoa</taxon>
        <taxon>Arthropoda</taxon>
        <taxon>Hexapoda</taxon>
        <taxon>Collembola</taxon>
        <taxon>Entomobryomorpha</taxon>
        <taxon>Entomobryoidea</taxon>
        <taxon>Orchesellidae</taxon>
        <taxon>Orchesellinae</taxon>
        <taxon>Orchesella</taxon>
    </lineage>
</organism>
<evidence type="ECO:0000256" key="12">
    <source>
        <dbReference type="ARBA" id="ARBA00023136"/>
    </source>
</evidence>
<comment type="similarity">
    <text evidence="4 14">Belongs to the cytochrome P450 family.</text>
</comment>
<keyword evidence="6 13" id="KW-0479">Metal-binding</keyword>
<evidence type="ECO:0000256" key="13">
    <source>
        <dbReference type="PIRSR" id="PIRSR602401-1"/>
    </source>
</evidence>